<evidence type="ECO:0000256" key="4">
    <source>
        <dbReference type="ARBA" id="ARBA00023239"/>
    </source>
</evidence>
<reference evidence="6" key="1">
    <citation type="submission" date="2019-02" db="EMBL/GenBank/DDBJ databases">
        <authorList>
            <person name="Bachy C."/>
            <person name="Yung C.-M."/>
            <person name="Roux S."/>
            <person name="Sullivan M.B."/>
            <person name="Worden A.Z."/>
        </authorList>
    </citation>
    <scope>NUCLEOTIDE SEQUENCE</scope>
    <source>
        <strain evidence="6">BII-V2</strain>
    </source>
</reference>
<comment type="similarity">
    <text evidence="2">Belongs to the NAD(P)-dependent epimerase/dehydratase family. GDP-mannose 4,6-dehydratase subfamily.</text>
</comment>
<dbReference type="InterPro" id="IPR036291">
    <property type="entry name" value="NAD(P)-bd_dom_sf"/>
</dbReference>
<dbReference type="GO" id="GO:0008446">
    <property type="term" value="F:GDP-mannose 4,6-dehydratase activity"/>
    <property type="evidence" value="ECO:0007669"/>
    <property type="project" value="UniProtKB-EC"/>
</dbReference>
<name>A0A7S6SX70_9PHYC</name>
<dbReference type="GO" id="GO:0042351">
    <property type="term" value="P:'de novo' GDP-L-fucose biosynthetic process"/>
    <property type="evidence" value="ECO:0007669"/>
    <property type="project" value="TreeGrafter"/>
</dbReference>
<sequence>MMKYAGIITGPNGQDGKYLFSFLQGRGYNVCKYQGDVLDKERLKDVIKQYSDADRIEIYNLAAKVNVGISIPNPIETFHVNSIGILTILESVRELELVNKCRIFQASSSEIFDKACPESGMINYQNEKSIKDPQTVYGISKLAADNIVKMYRQVHGIHVSSGILFNHESPFRKDNFVTSKIIKGLKRIYKGEIDYIELGNINAYKDWGHAKDYVYAMWLILQNENADDYVIATGKHNSVRTFIETTLDVMCKKIKWKGENENEIGIVDGKTIIKISKKFYRPNDDKIIIGNPYKLKEKTGWEPVHNLRKLIIDMLRH</sequence>
<dbReference type="Pfam" id="PF16363">
    <property type="entry name" value="GDP_Man_Dehyd"/>
    <property type="match status" value="1"/>
</dbReference>
<keyword evidence="4" id="KW-0456">Lyase</keyword>
<accession>A0A7S6SX70</accession>
<dbReference type="Gene3D" id="3.90.25.10">
    <property type="entry name" value="UDP-galactose 4-epimerase, domain 1"/>
    <property type="match status" value="1"/>
</dbReference>
<organism evidence="6">
    <name type="scientific">Bathycoccus sp. RCC716 virus 2</name>
    <dbReference type="NCBI Taxonomy" id="2530039"/>
    <lineage>
        <taxon>Viruses</taxon>
        <taxon>Varidnaviria</taxon>
        <taxon>Bamfordvirae</taxon>
        <taxon>Nucleocytoviricota</taxon>
        <taxon>Megaviricetes</taxon>
        <taxon>Algavirales</taxon>
        <taxon>Phycodnaviridae</taxon>
        <taxon>Prasinovirus</taxon>
    </lineage>
</organism>
<evidence type="ECO:0000256" key="2">
    <source>
        <dbReference type="ARBA" id="ARBA00009263"/>
    </source>
</evidence>
<protein>
    <recommendedName>
        <fullName evidence="3">GDP-mannose 4,6-dehydratase</fullName>
        <ecNumber evidence="3">4.2.1.47</ecNumber>
    </recommendedName>
</protein>
<dbReference type="EC" id="4.2.1.47" evidence="3"/>
<proteinExistence type="inferred from homology"/>
<dbReference type="InterPro" id="IPR006368">
    <property type="entry name" value="GDP_Man_deHydtase"/>
</dbReference>
<dbReference type="SUPFAM" id="SSF51735">
    <property type="entry name" value="NAD(P)-binding Rossmann-fold domains"/>
    <property type="match status" value="1"/>
</dbReference>
<dbReference type="EMBL" id="MK522038">
    <property type="protein sequence ID" value="QOR60509.1"/>
    <property type="molecule type" value="Genomic_DNA"/>
</dbReference>
<dbReference type="PANTHER" id="PTHR43715:SF1">
    <property type="entry name" value="GDP-MANNOSE 4,6 DEHYDRATASE"/>
    <property type="match status" value="1"/>
</dbReference>
<comment type="cofactor">
    <cofactor evidence="1">
        <name>NADP(+)</name>
        <dbReference type="ChEBI" id="CHEBI:58349"/>
    </cofactor>
</comment>
<feature type="domain" description="NAD(P)-binding" evidence="5">
    <location>
        <begin position="34"/>
        <end position="314"/>
    </location>
</feature>
<evidence type="ECO:0000259" key="5">
    <source>
        <dbReference type="Pfam" id="PF16363"/>
    </source>
</evidence>
<evidence type="ECO:0000313" key="6">
    <source>
        <dbReference type="EMBL" id="QOR60509.1"/>
    </source>
</evidence>
<dbReference type="InterPro" id="IPR016040">
    <property type="entry name" value="NAD(P)-bd_dom"/>
</dbReference>
<evidence type="ECO:0000256" key="3">
    <source>
        <dbReference type="ARBA" id="ARBA00011989"/>
    </source>
</evidence>
<dbReference type="Gene3D" id="3.40.50.720">
    <property type="entry name" value="NAD(P)-binding Rossmann-like Domain"/>
    <property type="match status" value="1"/>
</dbReference>
<dbReference type="PANTHER" id="PTHR43715">
    <property type="entry name" value="GDP-MANNOSE 4,6-DEHYDRATASE"/>
    <property type="match status" value="1"/>
</dbReference>
<evidence type="ECO:0000256" key="1">
    <source>
        <dbReference type="ARBA" id="ARBA00001937"/>
    </source>
</evidence>